<name>A0ABZ1L2P9_STRAH</name>
<evidence type="ECO:0000256" key="1">
    <source>
        <dbReference type="SAM" id="MobiDB-lite"/>
    </source>
</evidence>
<dbReference type="RefSeq" id="WP_405454794.1">
    <property type="nucleotide sequence ID" value="NZ_CP108164.1"/>
</dbReference>
<organism evidence="2 3">
    <name type="scientific">Streptomyces achromogenes</name>
    <dbReference type="NCBI Taxonomy" id="67255"/>
    <lineage>
        <taxon>Bacteria</taxon>
        <taxon>Bacillati</taxon>
        <taxon>Actinomycetota</taxon>
        <taxon>Actinomycetes</taxon>
        <taxon>Kitasatosporales</taxon>
        <taxon>Streptomycetaceae</taxon>
        <taxon>Streptomyces</taxon>
    </lineage>
</organism>
<evidence type="ECO:0000313" key="2">
    <source>
        <dbReference type="EMBL" id="WTQ85597.1"/>
    </source>
</evidence>
<dbReference type="EMBL" id="CP108164">
    <property type="protein sequence ID" value="WTQ85597.1"/>
    <property type="molecule type" value="Genomic_DNA"/>
</dbReference>
<gene>
    <name evidence="2" type="ORF">OG350_37325</name>
</gene>
<accession>A0ABZ1L2P9</accession>
<evidence type="ECO:0000313" key="3">
    <source>
        <dbReference type="Proteomes" id="UP001622557"/>
    </source>
</evidence>
<dbReference type="GeneID" id="97286227"/>
<dbReference type="Proteomes" id="UP001622557">
    <property type="component" value="Chromosome"/>
</dbReference>
<keyword evidence="3" id="KW-1185">Reference proteome</keyword>
<proteinExistence type="predicted"/>
<feature type="region of interest" description="Disordered" evidence="1">
    <location>
        <begin position="1"/>
        <end position="24"/>
    </location>
</feature>
<sequence length="49" mass="5043">MAENEKNTPVVGGGTVKGTTREITGQTIKGPVTIGGITITGTKKDTKKK</sequence>
<protein>
    <submittedName>
        <fullName evidence="2">Uncharacterized protein</fullName>
    </submittedName>
</protein>
<reference evidence="2 3" key="1">
    <citation type="submission" date="2022-10" db="EMBL/GenBank/DDBJ databases">
        <title>The complete genomes of actinobacterial strains from the NBC collection.</title>
        <authorList>
            <person name="Joergensen T.S."/>
            <person name="Alvarez Arevalo M."/>
            <person name="Sterndorff E.B."/>
            <person name="Faurdal D."/>
            <person name="Vuksanovic O."/>
            <person name="Mourched A.-S."/>
            <person name="Charusanti P."/>
            <person name="Shaw S."/>
            <person name="Blin K."/>
            <person name="Weber T."/>
        </authorList>
    </citation>
    <scope>NUCLEOTIDE SEQUENCE [LARGE SCALE GENOMIC DNA]</scope>
    <source>
        <strain evidence="2 3">NBC_00156</strain>
    </source>
</reference>